<protein>
    <submittedName>
        <fullName evidence="2">Uncharacterized protein</fullName>
    </submittedName>
</protein>
<evidence type="ECO:0000313" key="2">
    <source>
        <dbReference type="EMBL" id="BDP44179.1"/>
    </source>
</evidence>
<sequence>MNATLLSALLLLAAATPALPKVTFDARPLGVTATVRTVGAQKREDTPDFFPPRHVRVALGPQGDEVRELNVYPVAGLIAQYPGMRDGVRTEIGSLRALLRERPVPAEIRGELPFLPLPFAGQVLSAAVKYLDFPGGRGVRYLVGFSQDVSPLSREQVFYTFQGITNDGRHYVSLQYPVPLKELPQDAFSGPNRPVMDALNSGDQARASAAWKAYLARTKGQLNALANDPRLTKIDTFVGSLRIR</sequence>
<feature type="signal peptide" evidence="1">
    <location>
        <begin position="1"/>
        <end position="20"/>
    </location>
</feature>
<accession>A0ABM8AK30</accession>
<keyword evidence="3" id="KW-1185">Reference proteome</keyword>
<name>A0ABM8AK30_9DEIO</name>
<gene>
    <name evidence="2" type="ORF">DAETH_41480</name>
</gene>
<organism evidence="2 3">
    <name type="scientific">Deinococcus aetherius</name>
    <dbReference type="NCBI Taxonomy" id="200252"/>
    <lineage>
        <taxon>Bacteria</taxon>
        <taxon>Thermotogati</taxon>
        <taxon>Deinococcota</taxon>
        <taxon>Deinococci</taxon>
        <taxon>Deinococcales</taxon>
        <taxon>Deinococcaceae</taxon>
        <taxon>Deinococcus</taxon>
    </lineage>
</organism>
<feature type="chain" id="PRO_5046137943" evidence="1">
    <location>
        <begin position="21"/>
        <end position="244"/>
    </location>
</feature>
<keyword evidence="1" id="KW-0732">Signal</keyword>
<geneLocation type="plasmid" evidence="2 3">
    <name>pDAETH-2</name>
</geneLocation>
<evidence type="ECO:0000313" key="3">
    <source>
        <dbReference type="Proteomes" id="UP001064971"/>
    </source>
</evidence>
<reference evidence="2" key="1">
    <citation type="submission" date="2022-07" db="EMBL/GenBank/DDBJ databases">
        <title>Complete Genome Sequence of the Radioresistant Bacterium Deinococcus aetherius ST0316, Isolated from the Air Dust collected in Lower Stratosphere above Japan.</title>
        <authorList>
            <person name="Satoh K."/>
            <person name="Hagiwara K."/>
            <person name="Katsumata K."/>
            <person name="Kubo A."/>
            <person name="Yokobori S."/>
            <person name="Yamagishi A."/>
            <person name="Oono Y."/>
            <person name="Narumi I."/>
        </authorList>
    </citation>
    <scope>NUCLEOTIDE SEQUENCE</scope>
    <source>
        <strain evidence="2">ST0316</strain>
        <plasmid evidence="2">pDAETH-2</plasmid>
    </source>
</reference>
<evidence type="ECO:0000256" key="1">
    <source>
        <dbReference type="SAM" id="SignalP"/>
    </source>
</evidence>
<dbReference type="Proteomes" id="UP001064971">
    <property type="component" value="Plasmid pDAETH-2"/>
</dbReference>
<keyword evidence="2" id="KW-0614">Plasmid</keyword>
<dbReference type="RefSeq" id="WP_264778534.1">
    <property type="nucleotide sequence ID" value="NZ_AP026562.1"/>
</dbReference>
<proteinExistence type="predicted"/>
<dbReference type="EMBL" id="AP026562">
    <property type="protein sequence ID" value="BDP44179.1"/>
    <property type="molecule type" value="Genomic_DNA"/>
</dbReference>